<feature type="signal peptide" evidence="12">
    <location>
        <begin position="1"/>
        <end position="30"/>
    </location>
</feature>
<keyword evidence="6" id="KW-0256">Endoplasmic reticulum</keyword>
<comment type="similarity">
    <text evidence="2">Belongs to the SIL1 family.</text>
</comment>
<dbReference type="AlphaFoldDB" id="A0A9J7L2T0"/>
<evidence type="ECO:0000256" key="12">
    <source>
        <dbReference type="SAM" id="SignalP"/>
    </source>
</evidence>
<dbReference type="GO" id="GO:0015031">
    <property type="term" value="P:protein transport"/>
    <property type="evidence" value="ECO:0007669"/>
    <property type="project" value="UniProtKB-KW"/>
</dbReference>
<dbReference type="InterPro" id="IPR000225">
    <property type="entry name" value="Armadillo"/>
</dbReference>
<keyword evidence="8" id="KW-0811">Translocation</keyword>
<dbReference type="GO" id="GO:0005788">
    <property type="term" value="C:endoplasmic reticulum lumen"/>
    <property type="evidence" value="ECO:0007669"/>
    <property type="project" value="UniProtKB-SubCell"/>
</dbReference>
<name>A0A9J7L2T0_BRAFL</name>
<evidence type="ECO:0000313" key="15">
    <source>
        <dbReference type="RefSeq" id="XP_035674951.1"/>
    </source>
</evidence>
<dbReference type="FunFam" id="1.25.10.10:FF:000148">
    <property type="entry name" value="SIL1 nucleotide exchange factor"/>
    <property type="match status" value="1"/>
</dbReference>
<dbReference type="KEGG" id="bfo:118414805"/>
<evidence type="ECO:0000256" key="7">
    <source>
        <dbReference type="ARBA" id="ARBA00022927"/>
    </source>
</evidence>
<evidence type="ECO:0000259" key="13">
    <source>
        <dbReference type="Pfam" id="PF08609"/>
    </source>
</evidence>
<accession>A0A9J7L2T0</accession>
<evidence type="ECO:0000256" key="8">
    <source>
        <dbReference type="ARBA" id="ARBA00023010"/>
    </source>
</evidence>
<feature type="chain" id="PRO_5039952687" description="Nucleotide exchange factor SIL1" evidence="12">
    <location>
        <begin position="31"/>
        <end position="489"/>
    </location>
</feature>
<reference evidence="15" key="2">
    <citation type="submission" date="2025-08" db="UniProtKB">
        <authorList>
            <consortium name="RefSeq"/>
        </authorList>
    </citation>
    <scope>IDENTIFICATION</scope>
    <source>
        <strain evidence="15">S238N-H82</strain>
        <tissue evidence="15">Testes</tissue>
    </source>
</reference>
<dbReference type="PANTHER" id="PTHR19316">
    <property type="entry name" value="PROTEIN FOLDING REGULATOR"/>
    <property type="match status" value="1"/>
</dbReference>
<keyword evidence="14" id="KW-1185">Reference proteome</keyword>
<dbReference type="SUPFAM" id="SSF48371">
    <property type="entry name" value="ARM repeat"/>
    <property type="match status" value="1"/>
</dbReference>
<evidence type="ECO:0000313" key="14">
    <source>
        <dbReference type="Proteomes" id="UP000001554"/>
    </source>
</evidence>
<protein>
    <recommendedName>
        <fullName evidence="3">Nucleotide exchange factor SIL1</fullName>
    </recommendedName>
</protein>
<feature type="domain" description="Nucleotide exchange factor Fes1" evidence="13">
    <location>
        <begin position="176"/>
        <end position="251"/>
    </location>
</feature>
<feature type="region of interest" description="Disordered" evidence="11">
    <location>
        <begin position="120"/>
        <end position="139"/>
    </location>
</feature>
<organism evidence="14 15">
    <name type="scientific">Branchiostoma floridae</name>
    <name type="common">Florida lancelet</name>
    <name type="synonym">Amphioxus</name>
    <dbReference type="NCBI Taxonomy" id="7739"/>
    <lineage>
        <taxon>Eukaryota</taxon>
        <taxon>Metazoa</taxon>
        <taxon>Chordata</taxon>
        <taxon>Cephalochordata</taxon>
        <taxon>Leptocardii</taxon>
        <taxon>Amphioxiformes</taxon>
        <taxon>Branchiostomatidae</taxon>
        <taxon>Branchiostoma</taxon>
    </lineage>
</organism>
<dbReference type="PANTHER" id="PTHR19316:SF35">
    <property type="entry name" value="NUCLEOTIDE EXCHANGE FACTOR SIL1"/>
    <property type="match status" value="1"/>
</dbReference>
<evidence type="ECO:0000256" key="4">
    <source>
        <dbReference type="ARBA" id="ARBA00022448"/>
    </source>
</evidence>
<dbReference type="OMA" id="FQPTHEW"/>
<keyword evidence="7" id="KW-0653">Protein transport</keyword>
<dbReference type="OrthoDB" id="448649at2759"/>
<sequence length="489" mass="54911">MNRMKKIAAVHIASLLALVVSSLLLHGGNTQDTGEGLQDSKQTSGRHTGALTIVPNEEEEEDSKDNDGVVSVEVDEYDEEDLEVFYPTKEWQTIKQGQAIPAGLHVSIDLTTGEKRAKLMDNDDDHTTEDEDPASRYMKWTDGDRQGMVNTKNKYFTASELKEALKKFKADQDDVSEAGQQKLKDVKDQYRSYDELKEIFQQMRVDVETDTEIMQKLLLAYTEEGASDDMKLHVLTELEYHVHQIDNAQNLIELGGFQLVILALNDSNSDIRAEAARVLGAAVQSNPKVQIEALESGAVPTLIRLVASDSSIAVRKKSLYALSSLVRQFPLAQLRFLQQGGLSCLAQLFGDPNATTLRIKAVTLLHDLMVEQINAENLSPDNPTNVEKKKQYERVPLLQMMVEAGWCQLVPTLLDSPDHDTREKVLRAMITLFTPCRNDYKSAETEQYLSVLRGEYEELVVEEKQEDSGDDYFSVLLSLVEEISTKMSY</sequence>
<evidence type="ECO:0000256" key="11">
    <source>
        <dbReference type="SAM" id="MobiDB-lite"/>
    </source>
</evidence>
<evidence type="ECO:0000256" key="9">
    <source>
        <dbReference type="ARBA" id="ARBA00023180"/>
    </source>
</evidence>
<feature type="compositionally biased region" description="Polar residues" evidence="11">
    <location>
        <begin position="30"/>
        <end position="46"/>
    </location>
</feature>
<evidence type="ECO:0000256" key="3">
    <source>
        <dbReference type="ARBA" id="ARBA00015352"/>
    </source>
</evidence>
<dbReference type="Gene3D" id="1.25.10.10">
    <property type="entry name" value="Leucine-rich Repeat Variant"/>
    <property type="match status" value="1"/>
</dbReference>
<evidence type="ECO:0000256" key="5">
    <source>
        <dbReference type="ARBA" id="ARBA00022729"/>
    </source>
</evidence>
<comment type="subcellular location">
    <subcellularLocation>
        <location evidence="1">Endoplasmic reticulum lumen</location>
    </subcellularLocation>
</comment>
<dbReference type="InterPro" id="IPR013918">
    <property type="entry name" value="Nucleotide_exch_fac_Fes1"/>
</dbReference>
<keyword evidence="4" id="KW-0813">Transport</keyword>
<dbReference type="SMART" id="SM00185">
    <property type="entry name" value="ARM"/>
    <property type="match status" value="3"/>
</dbReference>
<reference evidence="14" key="1">
    <citation type="journal article" date="2020" name="Nat. Ecol. Evol.">
        <title>Deeply conserved synteny resolves early events in vertebrate evolution.</title>
        <authorList>
            <person name="Simakov O."/>
            <person name="Marletaz F."/>
            <person name="Yue J.X."/>
            <person name="O'Connell B."/>
            <person name="Jenkins J."/>
            <person name="Brandt A."/>
            <person name="Calef R."/>
            <person name="Tung C.H."/>
            <person name="Huang T.K."/>
            <person name="Schmutz J."/>
            <person name="Satoh N."/>
            <person name="Yu J.K."/>
            <person name="Putnam N.H."/>
            <person name="Green R.E."/>
            <person name="Rokhsar D.S."/>
        </authorList>
    </citation>
    <scope>NUCLEOTIDE SEQUENCE [LARGE SCALE GENOMIC DNA]</scope>
    <source>
        <strain evidence="14">S238N-H82</strain>
    </source>
</reference>
<dbReference type="Pfam" id="PF13513">
    <property type="entry name" value="HEAT_EZ"/>
    <property type="match status" value="1"/>
</dbReference>
<proteinExistence type="inferred from homology"/>
<evidence type="ECO:0000256" key="1">
    <source>
        <dbReference type="ARBA" id="ARBA00004319"/>
    </source>
</evidence>
<dbReference type="GO" id="GO:0000774">
    <property type="term" value="F:adenyl-nucleotide exchange factor activity"/>
    <property type="evidence" value="ECO:0000318"/>
    <property type="project" value="GO_Central"/>
</dbReference>
<feature type="region of interest" description="Disordered" evidence="11">
    <location>
        <begin position="30"/>
        <end position="67"/>
    </location>
</feature>
<evidence type="ECO:0000256" key="2">
    <source>
        <dbReference type="ARBA" id="ARBA00010588"/>
    </source>
</evidence>
<dbReference type="GO" id="GO:0005783">
    <property type="term" value="C:endoplasmic reticulum"/>
    <property type="evidence" value="ECO:0000318"/>
    <property type="project" value="GO_Central"/>
</dbReference>
<dbReference type="InterPro" id="IPR016024">
    <property type="entry name" value="ARM-type_fold"/>
</dbReference>
<dbReference type="Proteomes" id="UP000001554">
    <property type="component" value="Chromosome 4"/>
</dbReference>
<dbReference type="Pfam" id="PF08609">
    <property type="entry name" value="Fes1"/>
    <property type="match status" value="1"/>
</dbReference>
<comment type="function">
    <text evidence="10">Required for protein translocation and folding in the endoplasmic reticulum (ER). Functions as a nucleotide exchange factor for the ER lumenal chaperone HSPA5.</text>
</comment>
<dbReference type="InterPro" id="IPR011989">
    <property type="entry name" value="ARM-like"/>
</dbReference>
<evidence type="ECO:0000256" key="6">
    <source>
        <dbReference type="ARBA" id="ARBA00022824"/>
    </source>
</evidence>
<evidence type="ECO:0000256" key="10">
    <source>
        <dbReference type="ARBA" id="ARBA00037748"/>
    </source>
</evidence>
<dbReference type="GeneID" id="118414805"/>
<dbReference type="RefSeq" id="XP_035674951.1">
    <property type="nucleotide sequence ID" value="XM_035819058.1"/>
</dbReference>
<keyword evidence="9" id="KW-0325">Glycoprotein</keyword>
<keyword evidence="5 12" id="KW-0732">Signal</keyword>
<gene>
    <name evidence="15" type="primary">LOC118414805</name>
</gene>
<dbReference type="InterPro" id="IPR050693">
    <property type="entry name" value="Hsp70_NEF-Inhibitors"/>
</dbReference>
<feature type="compositionally biased region" description="Acidic residues" evidence="11">
    <location>
        <begin position="122"/>
        <end position="132"/>
    </location>
</feature>